<keyword evidence="10 15" id="KW-0234">DNA repair</keyword>
<dbReference type="InterPro" id="IPR012340">
    <property type="entry name" value="NA-bd_OB-fold"/>
</dbReference>
<dbReference type="GO" id="GO:0006310">
    <property type="term" value="P:DNA recombination"/>
    <property type="evidence" value="ECO:0007669"/>
    <property type="project" value="UniProtKB-UniRule"/>
</dbReference>
<dbReference type="Gene3D" id="2.40.50.140">
    <property type="entry name" value="Nucleic acid-binding proteins"/>
    <property type="match status" value="1"/>
</dbReference>
<comment type="similarity">
    <text evidence="1 15">Belongs to the helicase family. RecG subfamily.</text>
</comment>
<dbReference type="Gene3D" id="3.40.50.300">
    <property type="entry name" value="P-loop containing nucleotide triphosphate hydrolases"/>
    <property type="match status" value="2"/>
</dbReference>
<comment type="catalytic activity">
    <reaction evidence="12 15">
        <text>Couples ATP hydrolysis with the unwinding of duplex DNA by translocating in the 3'-5' direction.</text>
        <dbReference type="EC" id="5.6.2.4"/>
    </reaction>
</comment>
<dbReference type="Pfam" id="PF19833">
    <property type="entry name" value="RecG_dom3_C"/>
    <property type="match status" value="1"/>
</dbReference>
<evidence type="ECO:0000313" key="18">
    <source>
        <dbReference type="EMBL" id="HAF07189.1"/>
    </source>
</evidence>
<evidence type="ECO:0000256" key="11">
    <source>
        <dbReference type="ARBA" id="ARBA00023235"/>
    </source>
</evidence>
<dbReference type="InterPro" id="IPR001650">
    <property type="entry name" value="Helicase_C-like"/>
</dbReference>
<dbReference type="NCBIfam" id="NF008165">
    <property type="entry name" value="PRK10917.1-3"/>
    <property type="match status" value="1"/>
</dbReference>
<evidence type="ECO:0000256" key="8">
    <source>
        <dbReference type="ARBA" id="ARBA00023125"/>
    </source>
</evidence>
<dbReference type="SUPFAM" id="SSF50249">
    <property type="entry name" value="Nucleic acid-binding proteins"/>
    <property type="match status" value="1"/>
</dbReference>
<dbReference type="PANTHER" id="PTHR47964">
    <property type="entry name" value="ATP-DEPENDENT DNA HELICASE HOMOLOG RECG, CHLOROPLASTIC"/>
    <property type="match status" value="1"/>
</dbReference>
<evidence type="ECO:0000256" key="9">
    <source>
        <dbReference type="ARBA" id="ARBA00023172"/>
    </source>
</evidence>
<dbReference type="GO" id="GO:0005524">
    <property type="term" value="F:ATP binding"/>
    <property type="evidence" value="ECO:0007669"/>
    <property type="project" value="UniProtKB-KW"/>
</dbReference>
<dbReference type="GO" id="GO:0043138">
    <property type="term" value="F:3'-5' DNA helicase activity"/>
    <property type="evidence" value="ECO:0007669"/>
    <property type="project" value="UniProtKB-EC"/>
</dbReference>
<dbReference type="Pfam" id="PF17191">
    <property type="entry name" value="RecG_wedge"/>
    <property type="match status" value="1"/>
</dbReference>
<keyword evidence="11" id="KW-0413">Isomerase</keyword>
<dbReference type="PANTHER" id="PTHR47964:SF1">
    <property type="entry name" value="ATP-DEPENDENT DNA HELICASE HOMOLOG RECG, CHLOROPLASTIC"/>
    <property type="match status" value="1"/>
</dbReference>
<evidence type="ECO:0000256" key="10">
    <source>
        <dbReference type="ARBA" id="ARBA00023204"/>
    </source>
</evidence>
<keyword evidence="5 15" id="KW-0378">Hydrolase</keyword>
<organism evidence="18 19">
    <name type="scientific">candidate division WOR-3 bacterium</name>
    <dbReference type="NCBI Taxonomy" id="2052148"/>
    <lineage>
        <taxon>Bacteria</taxon>
        <taxon>Bacteria division WOR-3</taxon>
    </lineage>
</organism>
<evidence type="ECO:0000259" key="16">
    <source>
        <dbReference type="PROSITE" id="PS51192"/>
    </source>
</evidence>
<dbReference type="Pfam" id="PF00270">
    <property type="entry name" value="DEAD"/>
    <property type="match status" value="1"/>
</dbReference>
<keyword evidence="9 15" id="KW-0233">DNA recombination</keyword>
<keyword evidence="8" id="KW-0238">DNA-binding</keyword>
<dbReference type="GO" id="GO:0003677">
    <property type="term" value="F:DNA binding"/>
    <property type="evidence" value="ECO:0007669"/>
    <property type="project" value="UniProtKB-KW"/>
</dbReference>
<name>A0A348MJG3_UNCW3</name>
<evidence type="ECO:0000256" key="4">
    <source>
        <dbReference type="ARBA" id="ARBA00022763"/>
    </source>
</evidence>
<comment type="caution">
    <text evidence="18">The sequence shown here is derived from an EMBL/GenBank/DDBJ whole genome shotgun (WGS) entry which is preliminary data.</text>
</comment>
<evidence type="ECO:0000256" key="13">
    <source>
        <dbReference type="ARBA" id="ARBA00034808"/>
    </source>
</evidence>
<proteinExistence type="inferred from homology"/>
<reference evidence="18 19" key="1">
    <citation type="journal article" date="2018" name="Nat. Biotechnol.">
        <title>A standardized bacterial taxonomy based on genome phylogeny substantially revises the tree of life.</title>
        <authorList>
            <person name="Parks D.H."/>
            <person name="Chuvochina M."/>
            <person name="Waite D.W."/>
            <person name="Rinke C."/>
            <person name="Skarshewski A."/>
            <person name="Chaumeil P.A."/>
            <person name="Hugenholtz P."/>
        </authorList>
    </citation>
    <scope>NUCLEOTIDE SEQUENCE [LARGE SCALE GENOMIC DNA]</scope>
    <source>
        <strain evidence="18">UBA7921</strain>
    </source>
</reference>
<evidence type="ECO:0000313" key="19">
    <source>
        <dbReference type="Proteomes" id="UP000262454"/>
    </source>
</evidence>
<dbReference type="InterPro" id="IPR033454">
    <property type="entry name" value="RecG_wedge"/>
</dbReference>
<feature type="domain" description="Helicase C-terminal" evidence="17">
    <location>
        <begin position="459"/>
        <end position="620"/>
    </location>
</feature>
<dbReference type="EC" id="5.6.2.4" evidence="13 15"/>
<dbReference type="InterPro" id="IPR004609">
    <property type="entry name" value="ATP-dep_DNA_helicase_RecG"/>
</dbReference>
<comment type="catalytic activity">
    <reaction evidence="14 15">
        <text>ATP + H2O = ADP + phosphate + H(+)</text>
        <dbReference type="Rhea" id="RHEA:13065"/>
        <dbReference type="ChEBI" id="CHEBI:15377"/>
        <dbReference type="ChEBI" id="CHEBI:15378"/>
        <dbReference type="ChEBI" id="CHEBI:30616"/>
        <dbReference type="ChEBI" id="CHEBI:43474"/>
        <dbReference type="ChEBI" id="CHEBI:456216"/>
        <dbReference type="EC" id="5.6.2.4"/>
    </reaction>
</comment>
<evidence type="ECO:0000256" key="2">
    <source>
        <dbReference type="ARBA" id="ARBA00017846"/>
    </source>
</evidence>
<evidence type="ECO:0000256" key="3">
    <source>
        <dbReference type="ARBA" id="ARBA00022741"/>
    </source>
</evidence>
<dbReference type="Proteomes" id="UP000262454">
    <property type="component" value="Unassembled WGS sequence"/>
</dbReference>
<feature type="domain" description="Helicase ATP-binding" evidence="16">
    <location>
        <begin position="281"/>
        <end position="440"/>
    </location>
</feature>
<sequence>MKIMERNSIFDDIKYQKGVGPKMAEILNQMGIYTKYDLLTYPPFRYIDRNIVEEENIRDGEYVTIFAQVVDCGEIFTRKGKYIFQAVAKTKNDNYIFLTWFNNRYIKNYLKKGDTAIFSGKVRVKRSVYEILHPDFEIFKDDFFELINTGKIVPIYHTKSKITQKYLRKLVFTLIKTFDRIEEDLPYKLVMRKGLMSLTDAIKNLHFPENEEKKEQSLRRLKYGELFYTGLVVAKRKLEVKEKKVEKNYLLKSKLVEKFISSLNFKLTKDQEKSIEDILKDLRSERPMNRLLMGDVGVGKTVVATVAMLYAVESGYQAALMAPTEILAQQHYLKIKDWVENLGVDVELLTSSINENKRRYTQISDGVIKIVIGTHALIREDVVFKNLKLVIVDEQHRFGVIHRSSLKEKGIDVDYLVMTATPIPRSLSLAIYGDMDLSEIRERPSMQKEIKTKWVSPNGIEKMYDFIKKRIDNGERVFIVCPAIEGGEEAEYESVKKVYENLSKTYLKGYKLGIIHSRLSPKDREKVMMKLKEGTIDVLVGTTIIEVGIDVKEATVMVILSAERFGLSQLHQLRGRVGRGEKQSFCFVVSSKDITDDAKKRLQVFCKYNDGFKISEYDLKLRGPGEIWGKRQSGIPVFKFANFFEDFDLMKEAFRDAENLLYSDINLLKKENRIVRINFERSLNEKID</sequence>
<dbReference type="NCBIfam" id="NF008168">
    <property type="entry name" value="PRK10917.2-2"/>
    <property type="match status" value="1"/>
</dbReference>
<dbReference type="SMART" id="SM00490">
    <property type="entry name" value="HELICc"/>
    <property type="match status" value="1"/>
</dbReference>
<evidence type="ECO:0000256" key="7">
    <source>
        <dbReference type="ARBA" id="ARBA00022840"/>
    </source>
</evidence>
<gene>
    <name evidence="18" type="ORF">DCG82_02145</name>
</gene>
<dbReference type="AlphaFoldDB" id="A0A348MJG3"/>
<comment type="function">
    <text evidence="15">Plays a critical role in recombination and DNA repair. Helps process Holliday junction intermediates to mature products by catalyzing branch migration. Has replication fork regression activity, unwinds stalled or blocked replication forks to make a HJ that can be resolved. Has a DNA unwinding activity characteristic of a DNA helicase with 3'-5' polarity.</text>
</comment>
<evidence type="ECO:0000256" key="14">
    <source>
        <dbReference type="ARBA" id="ARBA00048988"/>
    </source>
</evidence>
<dbReference type="EMBL" id="DMCX01000013">
    <property type="protein sequence ID" value="HAF07189.1"/>
    <property type="molecule type" value="Genomic_DNA"/>
</dbReference>
<dbReference type="SUPFAM" id="SSF52540">
    <property type="entry name" value="P-loop containing nucleoside triphosphate hydrolases"/>
    <property type="match status" value="2"/>
</dbReference>
<accession>A0A348MJG3</accession>
<dbReference type="SMART" id="SM00487">
    <property type="entry name" value="DEXDc"/>
    <property type="match status" value="1"/>
</dbReference>
<dbReference type="CDD" id="cd04488">
    <property type="entry name" value="RecG_wedge_OBF"/>
    <property type="match status" value="1"/>
</dbReference>
<dbReference type="GO" id="GO:0006281">
    <property type="term" value="P:DNA repair"/>
    <property type="evidence" value="ECO:0007669"/>
    <property type="project" value="UniProtKB-UniRule"/>
</dbReference>
<dbReference type="PROSITE" id="PS51192">
    <property type="entry name" value="HELICASE_ATP_BIND_1"/>
    <property type="match status" value="1"/>
</dbReference>
<dbReference type="InterPro" id="IPR045562">
    <property type="entry name" value="RecG_dom3_C"/>
</dbReference>
<keyword evidence="6 15" id="KW-0347">Helicase</keyword>
<evidence type="ECO:0000259" key="17">
    <source>
        <dbReference type="PROSITE" id="PS51194"/>
    </source>
</evidence>
<keyword evidence="4 15" id="KW-0227">DNA damage</keyword>
<dbReference type="GO" id="GO:0016887">
    <property type="term" value="F:ATP hydrolysis activity"/>
    <property type="evidence" value="ECO:0007669"/>
    <property type="project" value="RHEA"/>
</dbReference>
<keyword evidence="3 15" id="KW-0547">Nucleotide-binding</keyword>
<evidence type="ECO:0000256" key="6">
    <source>
        <dbReference type="ARBA" id="ARBA00022806"/>
    </source>
</evidence>
<evidence type="ECO:0000256" key="15">
    <source>
        <dbReference type="RuleBase" id="RU363016"/>
    </source>
</evidence>
<protein>
    <recommendedName>
        <fullName evidence="2 15">ATP-dependent DNA helicase RecG</fullName>
        <ecNumber evidence="13 15">5.6.2.4</ecNumber>
    </recommendedName>
</protein>
<dbReference type="InterPro" id="IPR011545">
    <property type="entry name" value="DEAD/DEAH_box_helicase_dom"/>
</dbReference>
<dbReference type="PROSITE" id="PS51194">
    <property type="entry name" value="HELICASE_CTER"/>
    <property type="match status" value="1"/>
</dbReference>
<dbReference type="InterPro" id="IPR027417">
    <property type="entry name" value="P-loop_NTPase"/>
</dbReference>
<dbReference type="InterPro" id="IPR014001">
    <property type="entry name" value="Helicase_ATP-bd"/>
</dbReference>
<evidence type="ECO:0000256" key="1">
    <source>
        <dbReference type="ARBA" id="ARBA00007504"/>
    </source>
</evidence>
<evidence type="ECO:0000256" key="5">
    <source>
        <dbReference type="ARBA" id="ARBA00022801"/>
    </source>
</evidence>
<dbReference type="NCBIfam" id="TIGR00643">
    <property type="entry name" value="recG"/>
    <property type="match status" value="1"/>
</dbReference>
<dbReference type="Pfam" id="PF00271">
    <property type="entry name" value="Helicase_C"/>
    <property type="match status" value="1"/>
</dbReference>
<dbReference type="CDD" id="cd17992">
    <property type="entry name" value="DEXHc_RecG"/>
    <property type="match status" value="1"/>
</dbReference>
<dbReference type="InterPro" id="IPR047112">
    <property type="entry name" value="RecG/Mfd"/>
</dbReference>
<evidence type="ECO:0000256" key="12">
    <source>
        <dbReference type="ARBA" id="ARBA00034617"/>
    </source>
</evidence>
<keyword evidence="7 15" id="KW-0067">ATP-binding</keyword>